<dbReference type="InterPro" id="IPR049283">
    <property type="entry name" value="DUF6851"/>
</dbReference>
<reference evidence="2" key="1">
    <citation type="journal article" date="2015" name="Nature">
        <title>Complex archaea that bridge the gap between prokaryotes and eukaryotes.</title>
        <authorList>
            <person name="Spang A."/>
            <person name="Saw J.H."/>
            <person name="Jorgensen S.L."/>
            <person name="Zaremba-Niedzwiedzka K."/>
            <person name="Martijn J."/>
            <person name="Lind A.E."/>
            <person name="van Eijk R."/>
            <person name="Schleper C."/>
            <person name="Guy L."/>
            <person name="Ettema T.J."/>
        </authorList>
    </citation>
    <scope>NUCLEOTIDE SEQUENCE</scope>
</reference>
<dbReference type="InterPro" id="IPR052559">
    <property type="entry name" value="V-haloperoxidase"/>
</dbReference>
<dbReference type="Gene3D" id="1.10.606.20">
    <property type="match status" value="1"/>
</dbReference>
<dbReference type="AlphaFoldDB" id="A0A0F9U1W5"/>
<proteinExistence type="predicted"/>
<name>A0A0F9U1W5_9ZZZZ</name>
<evidence type="ECO:0000259" key="1">
    <source>
        <dbReference type="Pfam" id="PF21167"/>
    </source>
</evidence>
<dbReference type="PANTHER" id="PTHR34599:SF2">
    <property type="entry name" value="TRAF-TYPE DOMAIN-CONTAINING PROTEIN"/>
    <property type="match status" value="1"/>
</dbReference>
<feature type="domain" description="DUF6851" evidence="1">
    <location>
        <begin position="1"/>
        <end position="68"/>
    </location>
</feature>
<dbReference type="Pfam" id="PF21167">
    <property type="entry name" value="DUF6851"/>
    <property type="match status" value="1"/>
</dbReference>
<dbReference type="EMBL" id="LAZR01000890">
    <property type="protein sequence ID" value="KKN55306.1"/>
    <property type="molecule type" value="Genomic_DNA"/>
</dbReference>
<accession>A0A0F9U1W5</accession>
<dbReference type="PANTHER" id="PTHR34599">
    <property type="entry name" value="PEROXIDASE-RELATED"/>
    <property type="match status" value="1"/>
</dbReference>
<protein>
    <recommendedName>
        <fullName evidence="1">DUF6851 domain-containing protein</fullName>
    </recommendedName>
</protein>
<gene>
    <name evidence="2" type="ORF">LCGC14_0583500</name>
</gene>
<dbReference type="InterPro" id="IPR036938">
    <property type="entry name" value="PAP2/HPO_sf"/>
</dbReference>
<sequence length="180" mass="19546">MKEYYYSDIEMFRKLMVELGPDPYNISLDPTTPEGVGNLAAKATIEAIKNDGSNQYGEVEGLNGEAYSPDIFLCPPFPSYTSGHSTISSGCAEVLRLFTGDDYFGESIELIPGTLSEIDSVFYGQPVTISFPTFTEAANMAGMSRVMGGSHIQADNIAGLQLGRDVATQAWKFYNTHLGN</sequence>
<comment type="caution">
    <text evidence="2">The sequence shown here is derived from an EMBL/GenBank/DDBJ whole genome shotgun (WGS) entry which is preliminary data.</text>
</comment>
<dbReference type="SUPFAM" id="SSF48317">
    <property type="entry name" value="Acid phosphatase/Vanadium-dependent haloperoxidase"/>
    <property type="match status" value="1"/>
</dbReference>
<organism evidence="2">
    <name type="scientific">marine sediment metagenome</name>
    <dbReference type="NCBI Taxonomy" id="412755"/>
    <lineage>
        <taxon>unclassified sequences</taxon>
        <taxon>metagenomes</taxon>
        <taxon>ecological metagenomes</taxon>
    </lineage>
</organism>
<evidence type="ECO:0000313" key="2">
    <source>
        <dbReference type="EMBL" id="KKN55306.1"/>
    </source>
</evidence>